<proteinExistence type="predicted"/>
<dbReference type="Proteomes" id="UP000600026">
    <property type="component" value="Unassembled WGS sequence"/>
</dbReference>
<comment type="caution">
    <text evidence="2">The sequence shown here is derived from an EMBL/GenBank/DDBJ whole genome shotgun (WGS) entry which is preliminary data.</text>
</comment>
<organism evidence="2 3">
    <name type="scientific">Streptomyces xanthophaeus</name>
    <dbReference type="NCBI Taxonomy" id="67385"/>
    <lineage>
        <taxon>Bacteria</taxon>
        <taxon>Bacillati</taxon>
        <taxon>Actinomycetota</taxon>
        <taxon>Actinomycetes</taxon>
        <taxon>Kitasatosporales</taxon>
        <taxon>Streptomycetaceae</taxon>
        <taxon>Streptomyces</taxon>
    </lineage>
</organism>
<evidence type="ECO:0000313" key="2">
    <source>
        <dbReference type="EMBL" id="GHI88294.1"/>
    </source>
</evidence>
<dbReference type="EMBL" id="BNEE01000006">
    <property type="protein sequence ID" value="GHI88294.1"/>
    <property type="molecule type" value="Genomic_DNA"/>
</dbReference>
<feature type="region of interest" description="Disordered" evidence="1">
    <location>
        <begin position="23"/>
        <end position="50"/>
    </location>
</feature>
<accession>A0A919LL75</accession>
<sequence>MFISAPENGETATASDRAARLVHCSKPGPEPPATPSPYRLAPPTAPADPDVIRSADAVSLRGSAV</sequence>
<dbReference type="AlphaFoldDB" id="A0A919LL75"/>
<name>A0A919LL75_9ACTN</name>
<reference evidence="2" key="1">
    <citation type="submission" date="2020-09" db="EMBL/GenBank/DDBJ databases">
        <title>Whole genome shotgun sequence of Streptomyces xanthophaeus NBRC 12829.</title>
        <authorList>
            <person name="Komaki H."/>
            <person name="Tamura T."/>
        </authorList>
    </citation>
    <scope>NUCLEOTIDE SEQUENCE</scope>
    <source>
        <strain evidence="2">NBRC 12829</strain>
    </source>
</reference>
<evidence type="ECO:0000256" key="1">
    <source>
        <dbReference type="SAM" id="MobiDB-lite"/>
    </source>
</evidence>
<evidence type="ECO:0000313" key="3">
    <source>
        <dbReference type="Proteomes" id="UP000600026"/>
    </source>
</evidence>
<keyword evidence="3" id="KW-1185">Reference proteome</keyword>
<protein>
    <submittedName>
        <fullName evidence="2">Uncharacterized protein</fullName>
    </submittedName>
</protein>
<gene>
    <name evidence="2" type="ORF">Sxan_56580</name>
</gene>